<dbReference type="PANTHER" id="PTHR43626">
    <property type="entry name" value="ACYL-COA N-ACYLTRANSFERASE"/>
    <property type="match status" value="1"/>
</dbReference>
<keyword evidence="5" id="KW-1185">Reference proteome</keyword>
<reference evidence="4" key="1">
    <citation type="journal article" date="2019" name="Plant J.">
        <title>Chlorella vulgaris genome assembly and annotation reveals the molecular basis for metabolic acclimation to high light conditions.</title>
        <authorList>
            <person name="Cecchin M."/>
            <person name="Marcolungo L."/>
            <person name="Rossato M."/>
            <person name="Girolomoni L."/>
            <person name="Cosentino E."/>
            <person name="Cuine S."/>
            <person name="Li-Beisson Y."/>
            <person name="Delledonne M."/>
            <person name="Ballottari M."/>
        </authorList>
    </citation>
    <scope>NUCLEOTIDE SEQUENCE</scope>
    <source>
        <strain evidence="4">211/11P</strain>
    </source>
</reference>
<proteinExistence type="predicted"/>
<protein>
    <recommendedName>
        <fullName evidence="3">N-acetyltransferase domain-containing protein</fullName>
    </recommendedName>
</protein>
<dbReference type="InterPro" id="IPR016181">
    <property type="entry name" value="Acyl_CoA_acyltransferase"/>
</dbReference>
<dbReference type="GO" id="GO:0008080">
    <property type="term" value="F:N-acetyltransferase activity"/>
    <property type="evidence" value="ECO:0007669"/>
    <property type="project" value="InterPro"/>
</dbReference>
<dbReference type="SUPFAM" id="SSF55729">
    <property type="entry name" value="Acyl-CoA N-acyltransferases (Nat)"/>
    <property type="match status" value="1"/>
</dbReference>
<dbReference type="OrthoDB" id="2744543at2759"/>
<evidence type="ECO:0000259" key="3">
    <source>
        <dbReference type="PROSITE" id="PS51186"/>
    </source>
</evidence>
<accession>A0A9D4Z2M6</accession>
<evidence type="ECO:0000256" key="1">
    <source>
        <dbReference type="ARBA" id="ARBA00022679"/>
    </source>
</evidence>
<dbReference type="EMBL" id="SIDB01000001">
    <property type="protein sequence ID" value="KAI3438652.1"/>
    <property type="molecule type" value="Genomic_DNA"/>
</dbReference>
<reference evidence="4" key="2">
    <citation type="submission" date="2020-11" db="EMBL/GenBank/DDBJ databases">
        <authorList>
            <person name="Cecchin M."/>
            <person name="Marcolungo L."/>
            <person name="Rossato M."/>
            <person name="Girolomoni L."/>
            <person name="Cosentino E."/>
            <person name="Cuine S."/>
            <person name="Li-Beisson Y."/>
            <person name="Delledonne M."/>
            <person name="Ballottari M."/>
        </authorList>
    </citation>
    <scope>NUCLEOTIDE SEQUENCE</scope>
    <source>
        <strain evidence="4">211/11P</strain>
        <tissue evidence="4">Whole cell</tissue>
    </source>
</reference>
<keyword evidence="1" id="KW-0808">Transferase</keyword>
<feature type="domain" description="N-acetyltransferase" evidence="3">
    <location>
        <begin position="158"/>
        <end position="253"/>
    </location>
</feature>
<dbReference type="Gene3D" id="3.40.630.30">
    <property type="match status" value="1"/>
</dbReference>
<dbReference type="Proteomes" id="UP001055712">
    <property type="component" value="Unassembled WGS sequence"/>
</dbReference>
<evidence type="ECO:0000313" key="4">
    <source>
        <dbReference type="EMBL" id="KAI3438652.1"/>
    </source>
</evidence>
<keyword evidence="2" id="KW-0012">Acyltransferase</keyword>
<evidence type="ECO:0000256" key="2">
    <source>
        <dbReference type="ARBA" id="ARBA00023315"/>
    </source>
</evidence>
<sequence>MAVETIRHACWSFTARRPPTARRRHSTTCRASSRTLHPEAVPKLRHLPPVAFSYEAKRVNVAELADLLQQVACFAPGQSFDSTMCGSQAVTIDPHRLQGALHRSLFFVAAYVNEHHLPPQQHLASRGLAPQQAVAVAAAPWPTLPRWNQQQQQQRRVLVGFARAVGDAEFVATVHDVAVMPELQQLGLGRQLLTRLLRQLVTADIADIGLLAPASCQGFFRACSFGRDSEGSTTMTLPQDRLQQGWREELPLPAMRLHIRQPGLSAP</sequence>
<dbReference type="GO" id="GO:0005737">
    <property type="term" value="C:cytoplasm"/>
    <property type="evidence" value="ECO:0007669"/>
    <property type="project" value="TreeGrafter"/>
</dbReference>
<dbReference type="PROSITE" id="PS51186">
    <property type="entry name" value="GNAT"/>
    <property type="match status" value="1"/>
</dbReference>
<gene>
    <name evidence="4" type="ORF">D9Q98_001074</name>
</gene>
<dbReference type="AlphaFoldDB" id="A0A9D4Z2M6"/>
<dbReference type="InterPro" id="IPR000182">
    <property type="entry name" value="GNAT_dom"/>
</dbReference>
<name>A0A9D4Z2M6_CHLVU</name>
<dbReference type="PANTHER" id="PTHR43626:SF4">
    <property type="entry name" value="GCN5-RELATED N-ACETYLTRANSFERASE 2, CHLOROPLASTIC"/>
    <property type="match status" value="1"/>
</dbReference>
<evidence type="ECO:0000313" key="5">
    <source>
        <dbReference type="Proteomes" id="UP001055712"/>
    </source>
</evidence>
<dbReference type="InterPro" id="IPR045039">
    <property type="entry name" value="NSI-like"/>
</dbReference>
<organism evidence="4 5">
    <name type="scientific">Chlorella vulgaris</name>
    <name type="common">Green alga</name>
    <dbReference type="NCBI Taxonomy" id="3077"/>
    <lineage>
        <taxon>Eukaryota</taxon>
        <taxon>Viridiplantae</taxon>
        <taxon>Chlorophyta</taxon>
        <taxon>core chlorophytes</taxon>
        <taxon>Trebouxiophyceae</taxon>
        <taxon>Chlorellales</taxon>
        <taxon>Chlorellaceae</taxon>
        <taxon>Chlorella clade</taxon>
        <taxon>Chlorella</taxon>
    </lineage>
</organism>
<comment type="caution">
    <text evidence="4">The sequence shown here is derived from an EMBL/GenBank/DDBJ whole genome shotgun (WGS) entry which is preliminary data.</text>
</comment>
<dbReference type="Pfam" id="PF00583">
    <property type="entry name" value="Acetyltransf_1"/>
    <property type="match status" value="1"/>
</dbReference>